<keyword evidence="8" id="KW-1185">Reference proteome</keyword>
<dbReference type="InterPro" id="IPR007627">
    <property type="entry name" value="RNA_pol_sigma70_r2"/>
</dbReference>
<dbReference type="InterPro" id="IPR036388">
    <property type="entry name" value="WH-like_DNA-bd_sf"/>
</dbReference>
<dbReference type="InterPro" id="IPR039425">
    <property type="entry name" value="RNA_pol_sigma-70-like"/>
</dbReference>
<name>A0A4S8HVI3_9BACT</name>
<dbReference type="RefSeq" id="WP_136577333.1">
    <property type="nucleotide sequence ID" value="NZ_STFF01000003.1"/>
</dbReference>
<organism evidence="7 8">
    <name type="scientific">Niastella caeni</name>
    <dbReference type="NCBI Taxonomy" id="2569763"/>
    <lineage>
        <taxon>Bacteria</taxon>
        <taxon>Pseudomonadati</taxon>
        <taxon>Bacteroidota</taxon>
        <taxon>Chitinophagia</taxon>
        <taxon>Chitinophagales</taxon>
        <taxon>Chitinophagaceae</taxon>
        <taxon>Niastella</taxon>
    </lineage>
</organism>
<dbReference type="Pfam" id="PF04542">
    <property type="entry name" value="Sigma70_r2"/>
    <property type="match status" value="1"/>
</dbReference>
<dbReference type="GO" id="GO:0006352">
    <property type="term" value="P:DNA-templated transcription initiation"/>
    <property type="evidence" value="ECO:0007669"/>
    <property type="project" value="InterPro"/>
</dbReference>
<dbReference type="SUPFAM" id="SSF88946">
    <property type="entry name" value="Sigma2 domain of RNA polymerase sigma factors"/>
    <property type="match status" value="1"/>
</dbReference>
<dbReference type="Gene3D" id="1.10.10.10">
    <property type="entry name" value="Winged helix-like DNA-binding domain superfamily/Winged helix DNA-binding domain"/>
    <property type="match status" value="1"/>
</dbReference>
<dbReference type="InterPro" id="IPR014284">
    <property type="entry name" value="RNA_pol_sigma-70_dom"/>
</dbReference>
<dbReference type="NCBIfam" id="TIGR02937">
    <property type="entry name" value="sigma70-ECF"/>
    <property type="match status" value="1"/>
</dbReference>
<comment type="caution">
    <text evidence="7">The sequence shown here is derived from an EMBL/GenBank/DDBJ whole genome shotgun (WGS) entry which is preliminary data.</text>
</comment>
<keyword evidence="3" id="KW-0731">Sigma factor</keyword>
<dbReference type="Proteomes" id="UP000306918">
    <property type="component" value="Unassembled WGS sequence"/>
</dbReference>
<proteinExistence type="inferred from homology"/>
<feature type="domain" description="RNA polymerase sigma factor 70 region 4 type 2" evidence="6">
    <location>
        <begin position="118"/>
        <end position="169"/>
    </location>
</feature>
<evidence type="ECO:0000313" key="8">
    <source>
        <dbReference type="Proteomes" id="UP000306918"/>
    </source>
</evidence>
<evidence type="ECO:0000259" key="5">
    <source>
        <dbReference type="Pfam" id="PF04542"/>
    </source>
</evidence>
<accession>A0A4S8HVI3</accession>
<dbReference type="InterPro" id="IPR013325">
    <property type="entry name" value="RNA_pol_sigma_r2"/>
</dbReference>
<evidence type="ECO:0000256" key="3">
    <source>
        <dbReference type="ARBA" id="ARBA00023082"/>
    </source>
</evidence>
<dbReference type="Pfam" id="PF08281">
    <property type="entry name" value="Sigma70_r4_2"/>
    <property type="match status" value="1"/>
</dbReference>
<dbReference type="AlphaFoldDB" id="A0A4S8HVI3"/>
<evidence type="ECO:0000256" key="4">
    <source>
        <dbReference type="ARBA" id="ARBA00023163"/>
    </source>
</evidence>
<evidence type="ECO:0000256" key="1">
    <source>
        <dbReference type="ARBA" id="ARBA00010641"/>
    </source>
</evidence>
<dbReference type="CDD" id="cd06171">
    <property type="entry name" value="Sigma70_r4"/>
    <property type="match status" value="1"/>
</dbReference>
<dbReference type="InterPro" id="IPR013249">
    <property type="entry name" value="RNA_pol_sigma70_r4_t2"/>
</dbReference>
<keyword evidence="2" id="KW-0805">Transcription regulation</keyword>
<sequence>MDDNQFLTPAENGQPFSFKDVFNELYPWLCFYAQSLVSSKDEAQDIVAECFAKLYGKMDAFKSKGDIKNYLVAIIKNACISYLRKQKTKIKYDNYLKYIQPFSEDNMELPAYEAEIIQKLYLEIDKLPEKMKQVFKLTYLERIPRDEVARLLNISPNTVKGHNARAMELLRIAFKDKDLIILLIIISCKIFKN</sequence>
<dbReference type="PANTHER" id="PTHR43133:SF46">
    <property type="entry name" value="RNA POLYMERASE SIGMA-70 FACTOR ECF SUBFAMILY"/>
    <property type="match status" value="1"/>
</dbReference>
<dbReference type="SUPFAM" id="SSF88659">
    <property type="entry name" value="Sigma3 and sigma4 domains of RNA polymerase sigma factors"/>
    <property type="match status" value="1"/>
</dbReference>
<dbReference type="Gene3D" id="1.10.1740.10">
    <property type="match status" value="1"/>
</dbReference>
<protein>
    <submittedName>
        <fullName evidence="7">RNA polymerase sigma-70 factor</fullName>
    </submittedName>
</protein>
<evidence type="ECO:0000259" key="6">
    <source>
        <dbReference type="Pfam" id="PF08281"/>
    </source>
</evidence>
<dbReference type="OrthoDB" id="657017at2"/>
<gene>
    <name evidence="7" type="ORF">FAM09_11850</name>
</gene>
<dbReference type="InterPro" id="IPR013324">
    <property type="entry name" value="RNA_pol_sigma_r3/r4-like"/>
</dbReference>
<comment type="similarity">
    <text evidence="1">Belongs to the sigma-70 factor family. ECF subfamily.</text>
</comment>
<reference evidence="7 8" key="1">
    <citation type="submission" date="2019-04" db="EMBL/GenBank/DDBJ databases">
        <title>Niastella caeni sp. nov., isolated from activated sludge.</title>
        <authorList>
            <person name="Sheng M."/>
        </authorList>
    </citation>
    <scope>NUCLEOTIDE SEQUENCE [LARGE SCALE GENOMIC DNA]</scope>
    <source>
        <strain evidence="7 8">HX-2-15</strain>
    </source>
</reference>
<evidence type="ECO:0000313" key="7">
    <source>
        <dbReference type="EMBL" id="THU39201.1"/>
    </source>
</evidence>
<evidence type="ECO:0000256" key="2">
    <source>
        <dbReference type="ARBA" id="ARBA00023015"/>
    </source>
</evidence>
<dbReference type="PANTHER" id="PTHR43133">
    <property type="entry name" value="RNA POLYMERASE ECF-TYPE SIGMA FACTO"/>
    <property type="match status" value="1"/>
</dbReference>
<feature type="domain" description="RNA polymerase sigma-70 region 2" evidence="5">
    <location>
        <begin position="22"/>
        <end position="87"/>
    </location>
</feature>
<dbReference type="GO" id="GO:0016987">
    <property type="term" value="F:sigma factor activity"/>
    <property type="evidence" value="ECO:0007669"/>
    <property type="project" value="UniProtKB-KW"/>
</dbReference>
<dbReference type="InterPro" id="IPR014327">
    <property type="entry name" value="RNA_pol_sigma70_bacteroid"/>
</dbReference>
<keyword evidence="4" id="KW-0804">Transcription</keyword>
<dbReference type="EMBL" id="STFF01000003">
    <property type="protein sequence ID" value="THU39201.1"/>
    <property type="molecule type" value="Genomic_DNA"/>
</dbReference>
<dbReference type="GO" id="GO:0003677">
    <property type="term" value="F:DNA binding"/>
    <property type="evidence" value="ECO:0007669"/>
    <property type="project" value="InterPro"/>
</dbReference>
<dbReference type="NCBIfam" id="TIGR02985">
    <property type="entry name" value="Sig70_bacteroi1"/>
    <property type="match status" value="1"/>
</dbReference>